<gene>
    <name evidence="1" type="ORF">F5148DRAFT_1283041</name>
</gene>
<accession>A0ACC0UE24</accession>
<comment type="caution">
    <text evidence="1">The sequence shown here is derived from an EMBL/GenBank/DDBJ whole genome shotgun (WGS) entry which is preliminary data.</text>
</comment>
<evidence type="ECO:0000313" key="2">
    <source>
        <dbReference type="Proteomes" id="UP001207468"/>
    </source>
</evidence>
<reference evidence="1" key="1">
    <citation type="submission" date="2021-03" db="EMBL/GenBank/DDBJ databases">
        <title>Evolutionary priming and transition to the ectomycorrhizal habit in an iconic lineage of mushroom-forming fungi: is preadaptation a requirement?</title>
        <authorList>
            <consortium name="DOE Joint Genome Institute"/>
            <person name="Looney B.P."/>
            <person name="Miyauchi S."/>
            <person name="Morin E."/>
            <person name="Drula E."/>
            <person name="Courty P.E."/>
            <person name="Chicoki N."/>
            <person name="Fauchery L."/>
            <person name="Kohler A."/>
            <person name="Kuo A."/>
            <person name="LaButti K."/>
            <person name="Pangilinan J."/>
            <person name="Lipzen A."/>
            <person name="Riley R."/>
            <person name="Andreopoulos W."/>
            <person name="He G."/>
            <person name="Johnson J."/>
            <person name="Barry K.W."/>
            <person name="Grigoriev I.V."/>
            <person name="Nagy L."/>
            <person name="Hibbett D."/>
            <person name="Henrissat B."/>
            <person name="Matheny P.B."/>
            <person name="Labbe J."/>
            <person name="Martin A.F."/>
        </authorList>
    </citation>
    <scope>NUCLEOTIDE SEQUENCE</scope>
    <source>
        <strain evidence="1">BPL698</strain>
    </source>
</reference>
<organism evidence="1 2">
    <name type="scientific">Russula earlei</name>
    <dbReference type="NCBI Taxonomy" id="71964"/>
    <lineage>
        <taxon>Eukaryota</taxon>
        <taxon>Fungi</taxon>
        <taxon>Dikarya</taxon>
        <taxon>Basidiomycota</taxon>
        <taxon>Agaricomycotina</taxon>
        <taxon>Agaricomycetes</taxon>
        <taxon>Russulales</taxon>
        <taxon>Russulaceae</taxon>
        <taxon>Russula</taxon>
    </lineage>
</organism>
<evidence type="ECO:0000313" key="1">
    <source>
        <dbReference type="EMBL" id="KAI9509352.1"/>
    </source>
</evidence>
<dbReference type="Proteomes" id="UP001207468">
    <property type="component" value="Unassembled WGS sequence"/>
</dbReference>
<proteinExistence type="predicted"/>
<protein>
    <submittedName>
        <fullName evidence="1">Glycerol-3-phosphate O-acyltransferase</fullName>
    </submittedName>
</protein>
<name>A0ACC0UE24_9AGAM</name>
<sequence length="794" mass="88190">MSHSASISSPSSWVERFYASKLSYNVFLFVWTNAANTFFREIRPRGAFNVPRNGPVIFVAAPHHNQACCLFLDPVLLSMEVYRETRRRVGFLIAAKSMKRMAIGFFAKLMSCIPVVRAVDDAKPGTGRIRLSPDDPCTVLGTGTKFLSEFAPKMQIMLPRSAGSPVAEVTQVISDTELRLKREFGGESGKGTSRIREKTDELKSQGVDGIDFKILPFVDQQETFRHVYQRLTEGACIGIFPEGGSHDRTNLLPLKAGVSFMALGAMANNPDLKVKLVPVGLSYFHPHRFRSRVVIEFGPALDVPSEFVEKFKQGGPEKREAVSKFLDLVFEALKTVTIRAPDYDTLMLIQAARRLYRPPGQDLTLAQVVELNKRFLYGYSVFKDEPLVQALLSNVLEYNRLLRDLGLRDHQVPRAQRASWKTLGLLLYRVGLLGVWSTFALPGVILNGPIFLLASVLSKKKAREALAASVVKIRGHDVIASWKVLISLGMALVLYSFYAVVATILVIKVKAPLKWRLLTPPLTIAALPPIGYAALKFGEAGMDILKSLRPLIVSLMPGQQRYLERLKTMRQALSHELMAIINEFGPKLYDDFDKACGVLNRVLFPSSSIPMSSGKPELWQRNSGAAAVETQENLLAHPMNWLDERLFGWSRSAGRGTSAWADAFPRSRDVSRAASPEVSDDEDTGDYDNVLGILRSDDGHVTPNRAGSRSQHGSYADLQKLRMAGAQGQSSSRPTAPPGSPTEGGLHRRERRASLSDRVTVERIGALDPREQFKDCTEDINNEIWKSKPLNLEE</sequence>
<dbReference type="EMBL" id="JAGFNK010000066">
    <property type="protein sequence ID" value="KAI9509352.1"/>
    <property type="molecule type" value="Genomic_DNA"/>
</dbReference>
<keyword evidence="2" id="KW-1185">Reference proteome</keyword>